<dbReference type="Pfam" id="PF00561">
    <property type="entry name" value="Abhydrolase_1"/>
    <property type="match status" value="1"/>
</dbReference>
<proteinExistence type="inferred from homology"/>
<evidence type="ECO:0000256" key="1">
    <source>
        <dbReference type="ARBA" id="ARBA00010088"/>
    </source>
</evidence>
<sequence>MSTKGTSGISRRAAASSTTAALALLAPALLGGCAEAKPDLGRFYDQRIRWAACTGQDRPRNTEGDAAAGMQCAKLTVPVDYAEPAQGTIKIALARFHRQQNDKGSVVTNFGGPGASGVDSLPGFREHGSRLAPGYDLVSFDPRGVGRSSPLRCGDEAAEDRLERELVENAPAPGDAADDVAGAKEYAAACHRDNGPVIDHVGTLDTARDLDVLRQALGEQKLHYFGISYGTRLGATYAGRFPDRTGRMVLDAVDTLDLPAERDGRALARASQQALDAFAADCAARAGCALGTTADQVRGTIEAETDRLTAAPVRMPGGKDFTAPDLRNAIWAALLSRSFWPQLEQGLARLVRSGDPEILAGFNQGMDSVLEGGGTEALIAVNCQDDPVRPADPARVTAEERKRLTAEYPYFAPMVGGLAATCAGWPAGTGFIRGIDRPRGPEILAIGTRIDPATPYEWAEETARKLGATLVTYDSVGHGANGSPCVAKKITAFYASGTLPPEGTTCPADEPTG</sequence>
<dbReference type="Pfam" id="PF08386">
    <property type="entry name" value="Abhydrolase_4"/>
    <property type="match status" value="1"/>
</dbReference>
<dbReference type="InterPro" id="IPR051601">
    <property type="entry name" value="Serine_prot/Carboxylest_S33"/>
</dbReference>
<feature type="signal peptide" evidence="4">
    <location>
        <begin position="1"/>
        <end position="36"/>
    </location>
</feature>
<evidence type="ECO:0000256" key="3">
    <source>
        <dbReference type="ARBA" id="ARBA00022801"/>
    </source>
</evidence>
<comment type="caution">
    <text evidence="7">The sequence shown here is derived from an EMBL/GenBank/DDBJ whole genome shotgun (WGS) entry which is preliminary data.</text>
</comment>
<evidence type="ECO:0000259" key="5">
    <source>
        <dbReference type="Pfam" id="PF00561"/>
    </source>
</evidence>
<accession>A0A6G4U8K9</accession>
<dbReference type="Proteomes" id="UP000481583">
    <property type="component" value="Unassembled WGS sequence"/>
</dbReference>
<feature type="domain" description="AB hydrolase-1" evidence="5">
    <location>
        <begin position="111"/>
        <end position="290"/>
    </location>
</feature>
<reference evidence="7 8" key="1">
    <citation type="submission" date="2020-02" db="EMBL/GenBank/DDBJ databases">
        <title>Whole-genome analyses of novel actinobacteria.</title>
        <authorList>
            <person name="Sahin N."/>
        </authorList>
    </citation>
    <scope>NUCLEOTIDE SEQUENCE [LARGE SCALE GENOMIC DNA]</scope>
    <source>
        <strain evidence="7 8">A7024</strain>
    </source>
</reference>
<keyword evidence="3 7" id="KW-0378">Hydrolase</keyword>
<gene>
    <name evidence="7" type="ORF">G5C51_27515</name>
</gene>
<dbReference type="InterPro" id="IPR029058">
    <property type="entry name" value="AB_hydrolase_fold"/>
</dbReference>
<organism evidence="7 8">
    <name type="scientific">Streptomyces coryli</name>
    <dbReference type="NCBI Taxonomy" id="1128680"/>
    <lineage>
        <taxon>Bacteria</taxon>
        <taxon>Bacillati</taxon>
        <taxon>Actinomycetota</taxon>
        <taxon>Actinomycetes</taxon>
        <taxon>Kitasatosporales</taxon>
        <taxon>Streptomycetaceae</taxon>
        <taxon>Streptomyces</taxon>
    </lineage>
</organism>
<evidence type="ECO:0000256" key="2">
    <source>
        <dbReference type="ARBA" id="ARBA00022729"/>
    </source>
</evidence>
<evidence type="ECO:0000313" key="7">
    <source>
        <dbReference type="EMBL" id="NGN67637.1"/>
    </source>
</evidence>
<dbReference type="InterPro" id="IPR013595">
    <property type="entry name" value="Pept_S33_TAP-like_C"/>
</dbReference>
<keyword evidence="8" id="KW-1185">Reference proteome</keyword>
<dbReference type="PANTHER" id="PTHR43248">
    <property type="entry name" value="2-SUCCINYL-6-HYDROXY-2,4-CYCLOHEXADIENE-1-CARBOXYLATE SYNTHASE"/>
    <property type="match status" value="1"/>
</dbReference>
<dbReference type="Gene3D" id="3.40.50.1820">
    <property type="entry name" value="alpha/beta hydrolase"/>
    <property type="match status" value="1"/>
</dbReference>
<keyword evidence="2 4" id="KW-0732">Signal</keyword>
<evidence type="ECO:0000313" key="8">
    <source>
        <dbReference type="Proteomes" id="UP000481583"/>
    </source>
</evidence>
<dbReference type="SUPFAM" id="SSF53474">
    <property type="entry name" value="alpha/beta-Hydrolases"/>
    <property type="match status" value="1"/>
</dbReference>
<dbReference type="GO" id="GO:0016787">
    <property type="term" value="F:hydrolase activity"/>
    <property type="evidence" value="ECO:0007669"/>
    <property type="project" value="UniProtKB-KW"/>
</dbReference>
<dbReference type="AlphaFoldDB" id="A0A6G4U8K9"/>
<feature type="domain" description="Peptidase S33 tripeptidyl aminopeptidase-like C-terminal" evidence="6">
    <location>
        <begin position="417"/>
        <end position="506"/>
    </location>
</feature>
<evidence type="ECO:0000259" key="6">
    <source>
        <dbReference type="Pfam" id="PF08386"/>
    </source>
</evidence>
<feature type="chain" id="PRO_5026066400" evidence="4">
    <location>
        <begin position="37"/>
        <end position="513"/>
    </location>
</feature>
<comment type="similarity">
    <text evidence="1">Belongs to the peptidase S33 family.</text>
</comment>
<evidence type="ECO:0000256" key="4">
    <source>
        <dbReference type="SAM" id="SignalP"/>
    </source>
</evidence>
<dbReference type="RefSeq" id="WP_165240929.1">
    <property type="nucleotide sequence ID" value="NZ_JAAKZV010000153.1"/>
</dbReference>
<name>A0A6G4U8K9_9ACTN</name>
<dbReference type="EMBL" id="JAAKZV010000153">
    <property type="protein sequence ID" value="NGN67637.1"/>
    <property type="molecule type" value="Genomic_DNA"/>
</dbReference>
<protein>
    <submittedName>
        <fullName evidence="7">Alpha/beta hydrolase</fullName>
    </submittedName>
</protein>
<dbReference type="InterPro" id="IPR000073">
    <property type="entry name" value="AB_hydrolase_1"/>
</dbReference>
<dbReference type="PROSITE" id="PS51257">
    <property type="entry name" value="PROKAR_LIPOPROTEIN"/>
    <property type="match status" value="1"/>
</dbReference>
<dbReference type="PANTHER" id="PTHR43248:SF29">
    <property type="entry name" value="TRIPEPTIDYL AMINOPEPTIDASE"/>
    <property type="match status" value="1"/>
</dbReference>